<sequence length="253" mass="27074">VGTDRAFCGPATLQRLGPTLVRGHGIGRRGLGVHGPPNGSGAPGKPGAGGGGGAEGRAGAGLGGLFPLAEVRINVEEFTARGLGGSNPSNLSCGTGRSCPWENPCLGLRASFPLAHTPFQHTEEMGGDWGPWAQGRWNRVPQKIHAQGLGPALVTRFSFGGMSILQEKDDIFLDLKQKFWNTYKSGLMYWPFVQLTNFSLVPTHWRTAYTGLCGFLWATFLCFSQQSGDGTFKSAFTFLHVKEASAVERPPEK</sequence>
<dbReference type="PANTHER" id="PTHR11266">
    <property type="entry name" value="PEROXISOMAL MEMBRANE PROTEIN 2, PXMP2 MPV17"/>
    <property type="match status" value="1"/>
</dbReference>
<evidence type="ECO:0000256" key="7">
    <source>
        <dbReference type="SAM" id="MobiDB-lite"/>
    </source>
</evidence>
<feature type="non-terminal residue" evidence="8">
    <location>
        <position position="1"/>
    </location>
</feature>
<gene>
    <name evidence="8" type="primary">Mpv17l</name>
    <name evidence="8" type="ORF">FOF47_R18145</name>
</gene>
<organism evidence="8 9">
    <name type="scientific">Crocuta crocuta</name>
    <name type="common">Spotted hyena</name>
    <dbReference type="NCBI Taxonomy" id="9678"/>
    <lineage>
        <taxon>Eukaryota</taxon>
        <taxon>Metazoa</taxon>
        <taxon>Chordata</taxon>
        <taxon>Craniata</taxon>
        <taxon>Vertebrata</taxon>
        <taxon>Euteleostomi</taxon>
        <taxon>Mammalia</taxon>
        <taxon>Eutheria</taxon>
        <taxon>Laurasiatheria</taxon>
        <taxon>Carnivora</taxon>
        <taxon>Feliformia</taxon>
        <taxon>Hyaenidae</taxon>
        <taxon>Crocuta</taxon>
    </lineage>
</organism>
<proteinExistence type="inferred from homology"/>
<dbReference type="PANTHER" id="PTHR11266:SF39">
    <property type="entry name" value="MPV17-LIKE PROTEIN"/>
    <property type="match status" value="1"/>
</dbReference>
<evidence type="ECO:0000256" key="5">
    <source>
        <dbReference type="ARBA" id="ARBA00023136"/>
    </source>
</evidence>
<comment type="similarity">
    <text evidence="2 6">Belongs to the peroxisomal membrane protein PXMP2/4 family.</text>
</comment>
<comment type="subcellular location">
    <subcellularLocation>
        <location evidence="1">Membrane</location>
        <topology evidence="1">Multi-pass membrane protein</topology>
    </subcellularLocation>
</comment>
<keyword evidence="9" id="KW-1185">Reference proteome</keyword>
<dbReference type="Proteomes" id="UP000475037">
    <property type="component" value="Unassembled WGS sequence"/>
</dbReference>
<dbReference type="EMBL" id="VOAJ01004992">
    <property type="protein sequence ID" value="KAF0876630.1"/>
    <property type="molecule type" value="Genomic_DNA"/>
</dbReference>
<feature type="region of interest" description="Disordered" evidence="7">
    <location>
        <begin position="25"/>
        <end position="56"/>
    </location>
</feature>
<keyword evidence="3" id="KW-0812">Transmembrane</keyword>
<evidence type="ECO:0000256" key="4">
    <source>
        <dbReference type="ARBA" id="ARBA00022989"/>
    </source>
</evidence>
<keyword evidence="5" id="KW-0472">Membrane</keyword>
<evidence type="ECO:0000256" key="3">
    <source>
        <dbReference type="ARBA" id="ARBA00022692"/>
    </source>
</evidence>
<comment type="caution">
    <text evidence="8">The sequence shown here is derived from an EMBL/GenBank/DDBJ whole genome shotgun (WGS) entry which is preliminary data.</text>
</comment>
<evidence type="ECO:0000313" key="8">
    <source>
        <dbReference type="EMBL" id="KAF0876630.1"/>
    </source>
</evidence>
<feature type="non-terminal residue" evidence="8">
    <location>
        <position position="253"/>
    </location>
</feature>
<accession>A0A6G1AM28</accession>
<evidence type="ECO:0000256" key="1">
    <source>
        <dbReference type="ARBA" id="ARBA00004141"/>
    </source>
</evidence>
<evidence type="ECO:0000256" key="6">
    <source>
        <dbReference type="RuleBase" id="RU363053"/>
    </source>
</evidence>
<evidence type="ECO:0000256" key="2">
    <source>
        <dbReference type="ARBA" id="ARBA00006824"/>
    </source>
</evidence>
<dbReference type="GO" id="GO:0016020">
    <property type="term" value="C:membrane"/>
    <property type="evidence" value="ECO:0007669"/>
    <property type="project" value="UniProtKB-SubCell"/>
</dbReference>
<evidence type="ECO:0000313" key="9">
    <source>
        <dbReference type="Proteomes" id="UP000475037"/>
    </source>
</evidence>
<keyword evidence="4" id="KW-1133">Transmembrane helix</keyword>
<reference evidence="8 9" key="1">
    <citation type="submission" date="2019-11" db="EMBL/GenBank/DDBJ databases">
        <authorList>
            <person name="Yang C."/>
            <person name="Li F."/>
        </authorList>
    </citation>
    <scope>NUCLEOTIDE SEQUENCE [LARGE SCALE GENOMIC DNA]</scope>
    <source>
        <strain evidence="8">KB4526</strain>
        <tissue evidence="8">Muscle</tissue>
    </source>
</reference>
<dbReference type="GO" id="GO:0061668">
    <property type="term" value="P:mitochondrial ribosome assembly"/>
    <property type="evidence" value="ECO:0007669"/>
    <property type="project" value="TreeGrafter"/>
</dbReference>
<dbReference type="AlphaFoldDB" id="A0A6G1AM28"/>
<dbReference type="GO" id="GO:0005739">
    <property type="term" value="C:mitochondrion"/>
    <property type="evidence" value="ECO:0007669"/>
    <property type="project" value="TreeGrafter"/>
</dbReference>
<dbReference type="InterPro" id="IPR007248">
    <property type="entry name" value="Mpv17_PMP22"/>
</dbReference>
<name>A0A6G1AM28_CROCR</name>
<protein>
    <submittedName>
        <fullName evidence="8">MP17L protein</fullName>
    </submittedName>
</protein>
<dbReference type="Pfam" id="PF04117">
    <property type="entry name" value="Mpv17_PMP22"/>
    <property type="match status" value="1"/>
</dbReference>
<feature type="compositionally biased region" description="Gly residues" evidence="7">
    <location>
        <begin position="41"/>
        <end position="56"/>
    </location>
</feature>